<sequence>MMTSTRLFLAAAVCAILAGCGDTVPPAQNAASAPADKPAAASSASSAVADVPKVNLPADAPVVTVVTTGKTRPFSFTEVDGSVTGMDVDVISKIGEAQGFRVQIHKRPWQNLFTDVEAGHFQIAISGISYTAERSEKYNLSHSYALNPSILMFTNPELEAQIKDLKSLKNIPNLTVGVLDGSKHMKQMTEAGITNLKPYKTTFLLFSGLLKGEANVIAQDGLLLQQLAKEHPQNKTYTFTYEDKKEPSAQLVILMKKDNTELLQKVNDGLAKIQDNGELAKIHAKWIGNEAAPQSASPAK</sequence>
<organism evidence="4 5">
    <name type="scientific">Alysiella crassa</name>
    <dbReference type="NCBI Taxonomy" id="153491"/>
    <lineage>
        <taxon>Bacteria</taxon>
        <taxon>Pseudomonadati</taxon>
        <taxon>Pseudomonadota</taxon>
        <taxon>Betaproteobacteria</taxon>
        <taxon>Neisseriales</taxon>
        <taxon>Neisseriaceae</taxon>
        <taxon>Alysiella</taxon>
    </lineage>
</organism>
<feature type="signal peptide" evidence="2">
    <location>
        <begin position="1"/>
        <end position="18"/>
    </location>
</feature>
<evidence type="ECO:0000259" key="3">
    <source>
        <dbReference type="SMART" id="SM00062"/>
    </source>
</evidence>
<evidence type="ECO:0000313" key="4">
    <source>
        <dbReference type="EMBL" id="SSY80277.1"/>
    </source>
</evidence>
<feature type="chain" id="PRO_5016986271" evidence="2">
    <location>
        <begin position="19"/>
        <end position="300"/>
    </location>
</feature>
<dbReference type="PROSITE" id="PS51257">
    <property type="entry name" value="PROKAR_LIPOPROTEIN"/>
    <property type="match status" value="1"/>
</dbReference>
<accession>A0A376BTG7</accession>
<protein>
    <submittedName>
        <fullName evidence="4">L-cystine-binding protein tcyA</fullName>
    </submittedName>
</protein>
<dbReference type="Gene3D" id="3.40.190.10">
    <property type="entry name" value="Periplasmic binding protein-like II"/>
    <property type="match status" value="2"/>
</dbReference>
<evidence type="ECO:0000256" key="1">
    <source>
        <dbReference type="ARBA" id="ARBA00022729"/>
    </source>
</evidence>
<dbReference type="PANTHER" id="PTHR35936">
    <property type="entry name" value="MEMBRANE-BOUND LYTIC MUREIN TRANSGLYCOSYLASE F"/>
    <property type="match status" value="1"/>
</dbReference>
<feature type="domain" description="Solute-binding protein family 3/N-terminal" evidence="3">
    <location>
        <begin position="62"/>
        <end position="290"/>
    </location>
</feature>
<dbReference type="SMART" id="SM00062">
    <property type="entry name" value="PBPb"/>
    <property type="match status" value="1"/>
</dbReference>
<keyword evidence="5" id="KW-1185">Reference proteome</keyword>
<dbReference type="Pfam" id="PF00497">
    <property type="entry name" value="SBP_bac_3"/>
    <property type="match status" value="1"/>
</dbReference>
<name>A0A376BTG7_9NEIS</name>
<dbReference type="AlphaFoldDB" id="A0A376BTG7"/>
<reference evidence="4 5" key="1">
    <citation type="submission" date="2018-06" db="EMBL/GenBank/DDBJ databases">
        <authorList>
            <consortium name="Pathogen Informatics"/>
            <person name="Doyle S."/>
        </authorList>
    </citation>
    <scope>NUCLEOTIDE SEQUENCE [LARGE SCALE GENOMIC DNA]</scope>
    <source>
        <strain evidence="4 5">NCTC10283</strain>
    </source>
</reference>
<dbReference type="EMBL" id="UFSO01000003">
    <property type="protein sequence ID" value="SSY80277.1"/>
    <property type="molecule type" value="Genomic_DNA"/>
</dbReference>
<gene>
    <name evidence="4" type="primary">tcyA_3</name>
    <name evidence="4" type="ORF">NCTC10283_01831</name>
</gene>
<dbReference type="STRING" id="1120980.GCA_000745955_00088"/>
<dbReference type="SUPFAM" id="SSF53850">
    <property type="entry name" value="Periplasmic binding protein-like II"/>
    <property type="match status" value="1"/>
</dbReference>
<dbReference type="Proteomes" id="UP000254209">
    <property type="component" value="Unassembled WGS sequence"/>
</dbReference>
<keyword evidence="1 2" id="KW-0732">Signal</keyword>
<evidence type="ECO:0000256" key="2">
    <source>
        <dbReference type="SAM" id="SignalP"/>
    </source>
</evidence>
<dbReference type="PANTHER" id="PTHR35936:SF35">
    <property type="entry name" value="L-CYSTINE-BINDING PROTEIN TCYJ"/>
    <property type="match status" value="1"/>
</dbReference>
<dbReference type="RefSeq" id="WP_244772879.1">
    <property type="nucleotide sequence ID" value="NZ_CP091519.2"/>
</dbReference>
<proteinExistence type="predicted"/>
<dbReference type="InterPro" id="IPR001638">
    <property type="entry name" value="Solute-binding_3/MltF_N"/>
</dbReference>
<evidence type="ECO:0000313" key="5">
    <source>
        <dbReference type="Proteomes" id="UP000254209"/>
    </source>
</evidence>